<dbReference type="InterPro" id="IPR036396">
    <property type="entry name" value="Cyt_P450_sf"/>
</dbReference>
<comment type="similarity">
    <text evidence="1 2">Belongs to the cytochrome P450 family.</text>
</comment>
<dbReference type="PROSITE" id="PS00086">
    <property type="entry name" value="CYTOCHROME_P450"/>
    <property type="match status" value="1"/>
</dbReference>
<keyword evidence="2" id="KW-0560">Oxidoreductase</keyword>
<dbReference type="GO" id="GO:0020037">
    <property type="term" value="F:heme binding"/>
    <property type="evidence" value="ECO:0007669"/>
    <property type="project" value="InterPro"/>
</dbReference>
<dbReference type="PRINTS" id="PR00385">
    <property type="entry name" value="P450"/>
</dbReference>
<dbReference type="InterPro" id="IPR017972">
    <property type="entry name" value="Cyt_P450_CS"/>
</dbReference>
<keyword evidence="2" id="KW-0408">Iron</keyword>
<dbReference type="Proteomes" id="UP000552097">
    <property type="component" value="Unassembled WGS sequence"/>
</dbReference>
<keyword evidence="4" id="KW-1185">Reference proteome</keyword>
<dbReference type="Pfam" id="PF00067">
    <property type="entry name" value="p450"/>
    <property type="match status" value="1"/>
</dbReference>
<dbReference type="Gene3D" id="1.10.630.10">
    <property type="entry name" value="Cytochrome P450"/>
    <property type="match status" value="1"/>
</dbReference>
<proteinExistence type="inferred from homology"/>
<dbReference type="RefSeq" id="WP_221483630.1">
    <property type="nucleotide sequence ID" value="NZ_JACHMO010000001.1"/>
</dbReference>
<evidence type="ECO:0000256" key="2">
    <source>
        <dbReference type="RuleBase" id="RU000461"/>
    </source>
</evidence>
<dbReference type="PANTHER" id="PTHR46696:SF1">
    <property type="entry name" value="CYTOCHROME P450 YJIB-RELATED"/>
    <property type="match status" value="1"/>
</dbReference>
<protein>
    <submittedName>
        <fullName evidence="3">Cytochrome P450</fullName>
    </submittedName>
</protein>
<dbReference type="GO" id="GO:0016705">
    <property type="term" value="F:oxidoreductase activity, acting on paired donors, with incorporation or reduction of molecular oxygen"/>
    <property type="evidence" value="ECO:0007669"/>
    <property type="project" value="InterPro"/>
</dbReference>
<reference evidence="3 4" key="1">
    <citation type="submission" date="2020-08" db="EMBL/GenBank/DDBJ databases">
        <title>Sequencing the genomes of 1000 actinobacteria strains.</title>
        <authorList>
            <person name="Klenk H.-P."/>
        </authorList>
    </citation>
    <scope>NUCLEOTIDE SEQUENCE [LARGE SCALE GENOMIC DNA]</scope>
    <source>
        <strain evidence="3 4">DSM 45486</strain>
    </source>
</reference>
<keyword evidence="2" id="KW-0349">Heme</keyword>
<keyword evidence="2" id="KW-0479">Metal-binding</keyword>
<accession>A0A7W9HMY7</accession>
<organism evidence="3 4">
    <name type="scientific">Saccharothrix ecbatanensis</name>
    <dbReference type="NCBI Taxonomy" id="1105145"/>
    <lineage>
        <taxon>Bacteria</taxon>
        <taxon>Bacillati</taxon>
        <taxon>Actinomycetota</taxon>
        <taxon>Actinomycetes</taxon>
        <taxon>Pseudonocardiales</taxon>
        <taxon>Pseudonocardiaceae</taxon>
        <taxon>Saccharothrix</taxon>
    </lineage>
</organism>
<sequence length="418" mass="45504">MDLFQAGPADLRSLRDSAPVHRDERTGLWLVSRYDDVRAVLADPGRFHPDNALTAVTPIPRPVLRVLARAGFSLPPTLANNGTDTHGDLRRLVARFLTPARVAAMEPRIARLTGERLDRLRGGEVDLHPVLARDLPAIVLMEVMGIDDVDIDALKAWSTASLELFWGDVTVERQYELAKPAAAFHQWLTARIKAADPAGDDLFGALRADDVPIRDAAGLCYFLLIAGQETTTQLLSAAFHAVLRHGDLWSRLDEPGMAAACVEEVLRRDAPVNTWRRIAAEPVTLSGVDIPAGAPLLLMLAGSGSDPEVFPEPERFCPARPNARKHLAFGYGRHFCLGAGLARLEAEVVLRETARRFPDLRLASAVPPPMLGLLSFRAPLSVRVRLGERLAAGVTTLAPGIPVRDLEHAGRSATMPRL</sequence>
<evidence type="ECO:0000256" key="1">
    <source>
        <dbReference type="ARBA" id="ARBA00010617"/>
    </source>
</evidence>
<dbReference type="SUPFAM" id="SSF48264">
    <property type="entry name" value="Cytochrome P450"/>
    <property type="match status" value="1"/>
</dbReference>
<name>A0A7W9HMY7_9PSEU</name>
<comment type="caution">
    <text evidence="3">The sequence shown here is derived from an EMBL/GenBank/DDBJ whole genome shotgun (WGS) entry which is preliminary data.</text>
</comment>
<dbReference type="GO" id="GO:0004497">
    <property type="term" value="F:monooxygenase activity"/>
    <property type="evidence" value="ECO:0007669"/>
    <property type="project" value="UniProtKB-KW"/>
</dbReference>
<keyword evidence="2" id="KW-0503">Monooxygenase</keyword>
<dbReference type="PANTHER" id="PTHR46696">
    <property type="entry name" value="P450, PUTATIVE (EUROFUNG)-RELATED"/>
    <property type="match status" value="1"/>
</dbReference>
<evidence type="ECO:0000313" key="3">
    <source>
        <dbReference type="EMBL" id="MBB5805264.1"/>
    </source>
</evidence>
<gene>
    <name evidence="3" type="ORF">F4560_005032</name>
</gene>
<dbReference type="GO" id="GO:0005506">
    <property type="term" value="F:iron ion binding"/>
    <property type="evidence" value="ECO:0007669"/>
    <property type="project" value="InterPro"/>
</dbReference>
<dbReference type="InterPro" id="IPR001128">
    <property type="entry name" value="Cyt_P450"/>
</dbReference>
<dbReference type="AlphaFoldDB" id="A0A7W9HMY7"/>
<evidence type="ECO:0000313" key="4">
    <source>
        <dbReference type="Proteomes" id="UP000552097"/>
    </source>
</evidence>
<dbReference type="EMBL" id="JACHMO010000001">
    <property type="protein sequence ID" value="MBB5805264.1"/>
    <property type="molecule type" value="Genomic_DNA"/>
</dbReference>